<accession>A0A5J4NL17</accession>
<reference evidence="8 9" key="1">
    <citation type="journal article" date="2019" name="Gigascience">
        <title>Whole-genome sequence of the oriental lung fluke Paragonimus westermani.</title>
        <authorList>
            <person name="Oey H."/>
            <person name="Zakrzewski M."/>
            <person name="Narain K."/>
            <person name="Devi K.R."/>
            <person name="Agatsuma T."/>
            <person name="Nawaratna S."/>
            <person name="Gobert G.N."/>
            <person name="Jones M.K."/>
            <person name="Ragan M.A."/>
            <person name="McManus D.P."/>
            <person name="Krause L."/>
        </authorList>
    </citation>
    <scope>NUCLEOTIDE SEQUENCE [LARGE SCALE GENOMIC DNA]</scope>
    <source>
        <strain evidence="8 9">IND2009</strain>
    </source>
</reference>
<dbReference type="InterPro" id="IPR007356">
    <property type="entry name" value="tRNA_m1G_MeTrfase_euk"/>
</dbReference>
<dbReference type="InterPro" id="IPR028564">
    <property type="entry name" value="MT_TRM10-typ"/>
</dbReference>
<dbReference type="GO" id="GO:0000049">
    <property type="term" value="F:tRNA binding"/>
    <property type="evidence" value="ECO:0007669"/>
    <property type="project" value="TreeGrafter"/>
</dbReference>
<feature type="domain" description="SAM-dependent MTase TRM10-type" evidence="7">
    <location>
        <begin position="80"/>
        <end position="299"/>
    </location>
</feature>
<evidence type="ECO:0000313" key="9">
    <source>
        <dbReference type="Proteomes" id="UP000324629"/>
    </source>
</evidence>
<keyword evidence="4" id="KW-0949">S-adenosyl-L-methionine</keyword>
<dbReference type="GO" id="GO:0052905">
    <property type="term" value="F:tRNA (guanosine(9)-N1)-methyltransferase activity"/>
    <property type="evidence" value="ECO:0007669"/>
    <property type="project" value="UniProtKB-EC"/>
</dbReference>
<dbReference type="PANTHER" id="PTHR13563:SF13">
    <property type="entry name" value="TRNA METHYLTRANSFERASE 10 HOMOLOG A"/>
    <property type="match status" value="1"/>
</dbReference>
<evidence type="ECO:0000256" key="4">
    <source>
        <dbReference type="ARBA" id="ARBA00022691"/>
    </source>
</evidence>
<evidence type="ECO:0000256" key="1">
    <source>
        <dbReference type="ARBA" id="ARBA00012797"/>
    </source>
</evidence>
<evidence type="ECO:0000259" key="7">
    <source>
        <dbReference type="PROSITE" id="PS51675"/>
    </source>
</evidence>
<comment type="catalytic activity">
    <reaction evidence="5">
        <text>guanosine(9) in tRNA + S-adenosyl-L-methionine = N(1)-methylguanosine(9) in tRNA + S-adenosyl-L-homocysteine + H(+)</text>
        <dbReference type="Rhea" id="RHEA:43156"/>
        <dbReference type="Rhea" id="RHEA-COMP:10367"/>
        <dbReference type="Rhea" id="RHEA-COMP:10368"/>
        <dbReference type="ChEBI" id="CHEBI:15378"/>
        <dbReference type="ChEBI" id="CHEBI:57856"/>
        <dbReference type="ChEBI" id="CHEBI:59789"/>
        <dbReference type="ChEBI" id="CHEBI:73542"/>
        <dbReference type="ChEBI" id="CHEBI:74269"/>
        <dbReference type="EC" id="2.1.1.221"/>
    </reaction>
</comment>
<protein>
    <recommendedName>
        <fullName evidence="1">tRNA (guanine(9)-N(1))-methyltransferase</fullName>
        <ecNumber evidence="1">2.1.1.221</ecNumber>
    </recommendedName>
</protein>
<evidence type="ECO:0000256" key="2">
    <source>
        <dbReference type="ARBA" id="ARBA00022603"/>
    </source>
</evidence>
<dbReference type="GO" id="GO:0005654">
    <property type="term" value="C:nucleoplasm"/>
    <property type="evidence" value="ECO:0007669"/>
    <property type="project" value="TreeGrafter"/>
</dbReference>
<keyword evidence="3 8" id="KW-0808">Transferase</keyword>
<dbReference type="EC" id="2.1.1.221" evidence="1"/>
<dbReference type="Proteomes" id="UP000324629">
    <property type="component" value="Unassembled WGS sequence"/>
</dbReference>
<keyword evidence="2 8" id="KW-0489">Methyltransferase</keyword>
<dbReference type="Gene3D" id="3.40.1280.30">
    <property type="match status" value="1"/>
</dbReference>
<sequence length="301" mass="33703">MAQGDVPQVDVSQSGELPEPVSKRKAKRLENYLSRKKVRRELRKRYKSRRKARQALLLQECSLTGRDSSSTKKVDSKPLSRRALSHVPSMAESPCTTKVVIDCSYDHLMSFKDICKLANQVANCYAFNRRLTVPVQLYVTGLRHPGPSTIAGSIPEPSTTRLLDRLRLAGCENWDIHLCDEDFSELFDQSSVVYLCAESLQVLPDAFTTPNADTVSPADVFVIGGLVDHNHHPSYCYRQVTNRGYRTARLPIKESGIPVRGRLVLSTLQVFTALSPVIAGTKTWVESLNDTIPPRKRVKPL</sequence>
<feature type="region of interest" description="Disordered" evidence="6">
    <location>
        <begin position="1"/>
        <end position="34"/>
    </location>
</feature>
<comment type="caution">
    <text evidence="8">The sequence shown here is derived from an EMBL/GenBank/DDBJ whole genome shotgun (WGS) entry which is preliminary data.</text>
</comment>
<evidence type="ECO:0000256" key="5">
    <source>
        <dbReference type="ARBA" id="ARBA00048434"/>
    </source>
</evidence>
<dbReference type="GO" id="GO:0002939">
    <property type="term" value="P:tRNA N1-guanine methylation"/>
    <property type="evidence" value="ECO:0007669"/>
    <property type="project" value="TreeGrafter"/>
</dbReference>
<dbReference type="PANTHER" id="PTHR13563">
    <property type="entry name" value="TRNA (GUANINE-9-) METHYLTRANSFERASE"/>
    <property type="match status" value="1"/>
</dbReference>
<dbReference type="AlphaFoldDB" id="A0A5J4NL17"/>
<gene>
    <name evidence="8" type="ORF">DEA37_0005258</name>
</gene>
<proteinExistence type="predicted"/>
<evidence type="ECO:0000313" key="8">
    <source>
        <dbReference type="EMBL" id="KAA3676191.1"/>
    </source>
</evidence>
<keyword evidence="9" id="KW-1185">Reference proteome</keyword>
<dbReference type="EMBL" id="QNGE01002113">
    <property type="protein sequence ID" value="KAA3676191.1"/>
    <property type="molecule type" value="Genomic_DNA"/>
</dbReference>
<dbReference type="PROSITE" id="PS51675">
    <property type="entry name" value="SAM_MT_TRM10"/>
    <property type="match status" value="1"/>
</dbReference>
<dbReference type="InterPro" id="IPR038459">
    <property type="entry name" value="MT_TRM10-typ_sf"/>
</dbReference>
<evidence type="ECO:0000256" key="6">
    <source>
        <dbReference type="SAM" id="MobiDB-lite"/>
    </source>
</evidence>
<name>A0A5J4NL17_9TREM</name>
<evidence type="ECO:0000256" key="3">
    <source>
        <dbReference type="ARBA" id="ARBA00022679"/>
    </source>
</evidence>
<organism evidence="8 9">
    <name type="scientific">Paragonimus westermani</name>
    <dbReference type="NCBI Taxonomy" id="34504"/>
    <lineage>
        <taxon>Eukaryota</taxon>
        <taxon>Metazoa</taxon>
        <taxon>Spiralia</taxon>
        <taxon>Lophotrochozoa</taxon>
        <taxon>Platyhelminthes</taxon>
        <taxon>Trematoda</taxon>
        <taxon>Digenea</taxon>
        <taxon>Plagiorchiida</taxon>
        <taxon>Troglotremata</taxon>
        <taxon>Troglotrematidae</taxon>
        <taxon>Paragonimus</taxon>
    </lineage>
</organism>